<dbReference type="CDD" id="cd05123">
    <property type="entry name" value="STKc_AGC"/>
    <property type="match status" value="1"/>
</dbReference>
<dbReference type="RefSeq" id="XP_005765053.1">
    <property type="nucleotide sequence ID" value="XM_005764996.1"/>
</dbReference>
<dbReference type="InterPro" id="IPR017441">
    <property type="entry name" value="Protein_kinase_ATP_BS"/>
</dbReference>
<dbReference type="OMA" id="GHSKDEH"/>
<keyword evidence="1" id="KW-0723">Serine/threonine-protein kinase</keyword>
<dbReference type="KEGG" id="ehx:EMIHUDRAFT_52924"/>
<dbReference type="PaxDb" id="2903-EOD12624"/>
<dbReference type="SUPFAM" id="SSF56112">
    <property type="entry name" value="Protein kinase-like (PK-like)"/>
    <property type="match status" value="1"/>
</dbReference>
<evidence type="ECO:0000313" key="9">
    <source>
        <dbReference type="Proteomes" id="UP000013827"/>
    </source>
</evidence>
<dbReference type="Gene3D" id="1.10.510.10">
    <property type="entry name" value="Transferase(Phosphotransferase) domain 1"/>
    <property type="match status" value="1"/>
</dbReference>
<evidence type="ECO:0000256" key="2">
    <source>
        <dbReference type="ARBA" id="ARBA00022679"/>
    </source>
</evidence>
<keyword evidence="4" id="KW-0418">Kinase</keyword>
<accession>A0A0D3IMY9</accession>
<sequence length="278" mass="31350">VPALEDFKVVRVLGEGGFGQVIEVIKRDCGVHYALKVMRKEMLKECLGSSWRKKIALEQSILATLQHPFLVNLKYAFQNPEFLLLVMDLVPQGDLSEFVLTKRRLTPPQVKWAIMETVEVMGYIHGQSILYRDLKPENLLGHVRLIDMGLAARVTEAAPKRRSRVGTDCYMAPEVRWAARRRKPYGKSADWYTIGVLTYEFTQGDLPFSALDSPAPVYRGGKFPSPACKDFCEALLVQDEDKRLGSSEDGLADVKGHPYFEGIDWDIVSACKLLSPMK</sequence>
<dbReference type="PANTHER" id="PTHR24355">
    <property type="entry name" value="G PROTEIN-COUPLED RECEPTOR KINASE/RIBOSOMAL PROTEIN S6 KINASE"/>
    <property type="match status" value="1"/>
</dbReference>
<dbReference type="Pfam" id="PF00069">
    <property type="entry name" value="Pkinase"/>
    <property type="match status" value="1"/>
</dbReference>
<dbReference type="EnsemblProtists" id="EOD18875">
    <property type="protein sequence ID" value="EOD18875"/>
    <property type="gene ID" value="EMIHUDRAFT_52924"/>
</dbReference>
<keyword evidence="9" id="KW-1185">Reference proteome</keyword>
<dbReference type="PROSITE" id="PS50011">
    <property type="entry name" value="PROTEIN_KINASE_DOM"/>
    <property type="match status" value="1"/>
</dbReference>
<dbReference type="SMART" id="SM00220">
    <property type="entry name" value="S_TKc"/>
    <property type="match status" value="1"/>
</dbReference>
<reference evidence="9" key="1">
    <citation type="journal article" date="2013" name="Nature">
        <title>Pan genome of the phytoplankton Emiliania underpins its global distribution.</title>
        <authorList>
            <person name="Read B.A."/>
            <person name="Kegel J."/>
            <person name="Klute M.J."/>
            <person name="Kuo A."/>
            <person name="Lefebvre S.C."/>
            <person name="Maumus F."/>
            <person name="Mayer C."/>
            <person name="Miller J."/>
            <person name="Monier A."/>
            <person name="Salamov A."/>
            <person name="Young J."/>
            <person name="Aguilar M."/>
            <person name="Claverie J.M."/>
            <person name="Frickenhaus S."/>
            <person name="Gonzalez K."/>
            <person name="Herman E.K."/>
            <person name="Lin Y.C."/>
            <person name="Napier J."/>
            <person name="Ogata H."/>
            <person name="Sarno A.F."/>
            <person name="Shmutz J."/>
            <person name="Schroeder D."/>
            <person name="de Vargas C."/>
            <person name="Verret F."/>
            <person name="von Dassow P."/>
            <person name="Valentin K."/>
            <person name="Van de Peer Y."/>
            <person name="Wheeler G."/>
            <person name="Dacks J.B."/>
            <person name="Delwiche C.F."/>
            <person name="Dyhrman S.T."/>
            <person name="Glockner G."/>
            <person name="John U."/>
            <person name="Richards T."/>
            <person name="Worden A.Z."/>
            <person name="Zhang X."/>
            <person name="Grigoriev I.V."/>
            <person name="Allen A.E."/>
            <person name="Bidle K."/>
            <person name="Borodovsky M."/>
            <person name="Bowler C."/>
            <person name="Brownlee C."/>
            <person name="Cock J.M."/>
            <person name="Elias M."/>
            <person name="Gladyshev V.N."/>
            <person name="Groth M."/>
            <person name="Guda C."/>
            <person name="Hadaegh A."/>
            <person name="Iglesias-Rodriguez M.D."/>
            <person name="Jenkins J."/>
            <person name="Jones B.M."/>
            <person name="Lawson T."/>
            <person name="Leese F."/>
            <person name="Lindquist E."/>
            <person name="Lobanov A."/>
            <person name="Lomsadze A."/>
            <person name="Malik S.B."/>
            <person name="Marsh M.E."/>
            <person name="Mackinder L."/>
            <person name="Mock T."/>
            <person name="Mueller-Roeber B."/>
            <person name="Pagarete A."/>
            <person name="Parker M."/>
            <person name="Probert I."/>
            <person name="Quesneville H."/>
            <person name="Raines C."/>
            <person name="Rensing S.A."/>
            <person name="Riano-Pachon D.M."/>
            <person name="Richier S."/>
            <person name="Rokitta S."/>
            <person name="Shiraiwa Y."/>
            <person name="Soanes D.M."/>
            <person name="van der Giezen M."/>
            <person name="Wahlund T.M."/>
            <person name="Williams B."/>
            <person name="Wilson W."/>
            <person name="Wolfe G."/>
            <person name="Wurch L.L."/>
        </authorList>
    </citation>
    <scope>NUCLEOTIDE SEQUENCE</scope>
</reference>
<evidence type="ECO:0000259" key="7">
    <source>
        <dbReference type="PROSITE" id="PS50011"/>
    </source>
</evidence>
<evidence type="ECO:0000256" key="3">
    <source>
        <dbReference type="ARBA" id="ARBA00022741"/>
    </source>
</evidence>
<keyword evidence="3 6" id="KW-0547">Nucleotide-binding</keyword>
<reference evidence="8" key="2">
    <citation type="submission" date="2024-10" db="UniProtKB">
        <authorList>
            <consortium name="EnsemblProtists"/>
        </authorList>
    </citation>
    <scope>IDENTIFICATION</scope>
</reference>
<dbReference type="InterPro" id="IPR011009">
    <property type="entry name" value="Kinase-like_dom_sf"/>
</dbReference>
<dbReference type="Proteomes" id="UP000013827">
    <property type="component" value="Unassembled WGS sequence"/>
</dbReference>
<dbReference type="STRING" id="2903.R1DWI4"/>
<dbReference type="Gene3D" id="3.30.200.20">
    <property type="entry name" value="Phosphorylase Kinase, domain 1"/>
    <property type="match status" value="1"/>
</dbReference>
<evidence type="ECO:0000256" key="6">
    <source>
        <dbReference type="PROSITE-ProRule" id="PRU10141"/>
    </source>
</evidence>
<dbReference type="GeneID" id="17264422"/>
<dbReference type="RefSeq" id="XP_005771304.1">
    <property type="nucleotide sequence ID" value="XM_005771247.1"/>
</dbReference>
<organism evidence="8 9">
    <name type="scientific">Emiliania huxleyi (strain CCMP1516)</name>
    <dbReference type="NCBI Taxonomy" id="280463"/>
    <lineage>
        <taxon>Eukaryota</taxon>
        <taxon>Haptista</taxon>
        <taxon>Haptophyta</taxon>
        <taxon>Prymnesiophyceae</taxon>
        <taxon>Isochrysidales</taxon>
        <taxon>Noelaerhabdaceae</taxon>
        <taxon>Emiliania</taxon>
    </lineage>
</organism>
<evidence type="ECO:0000256" key="4">
    <source>
        <dbReference type="ARBA" id="ARBA00022777"/>
    </source>
</evidence>
<dbReference type="PANTHER" id="PTHR24355:SF18">
    <property type="entry name" value="G PROTEIN-COUPLED RECEPTOR KINASE"/>
    <property type="match status" value="1"/>
</dbReference>
<protein>
    <recommendedName>
        <fullName evidence="7">Protein kinase domain-containing protein</fullName>
    </recommendedName>
</protein>
<dbReference type="GeneID" id="17258837"/>
<dbReference type="GO" id="GO:0004674">
    <property type="term" value="F:protein serine/threonine kinase activity"/>
    <property type="evidence" value="ECO:0007669"/>
    <property type="project" value="UniProtKB-KW"/>
</dbReference>
<evidence type="ECO:0000256" key="5">
    <source>
        <dbReference type="ARBA" id="ARBA00022840"/>
    </source>
</evidence>
<dbReference type="InterPro" id="IPR045270">
    <property type="entry name" value="STKc_AGC"/>
</dbReference>
<dbReference type="EnsemblProtists" id="EOD12624">
    <property type="protein sequence ID" value="EOD12624"/>
    <property type="gene ID" value="EMIHUDRAFT_52917"/>
</dbReference>
<proteinExistence type="predicted"/>
<feature type="binding site" evidence="6">
    <location>
        <position position="36"/>
    </location>
    <ligand>
        <name>ATP</name>
        <dbReference type="ChEBI" id="CHEBI:30616"/>
    </ligand>
</feature>
<dbReference type="AlphaFoldDB" id="A0A0D3IMY9"/>
<dbReference type="InterPro" id="IPR000719">
    <property type="entry name" value="Prot_kinase_dom"/>
</dbReference>
<dbReference type="KEGG" id="ehx:EMIHUDRAFT_52917"/>
<evidence type="ECO:0000313" key="8">
    <source>
        <dbReference type="EnsemblProtists" id="EOD12624"/>
    </source>
</evidence>
<feature type="domain" description="Protein kinase" evidence="7">
    <location>
        <begin position="7"/>
        <end position="260"/>
    </location>
</feature>
<dbReference type="HOGENOM" id="CLU_000288_63_5_1"/>
<keyword evidence="2" id="KW-0808">Transferase</keyword>
<dbReference type="GO" id="GO:0005524">
    <property type="term" value="F:ATP binding"/>
    <property type="evidence" value="ECO:0007669"/>
    <property type="project" value="UniProtKB-UniRule"/>
</dbReference>
<name>A0A0D3IMY9_EMIH1</name>
<dbReference type="eggNOG" id="KOG0598">
    <property type="taxonomic scope" value="Eukaryota"/>
</dbReference>
<evidence type="ECO:0000256" key="1">
    <source>
        <dbReference type="ARBA" id="ARBA00022527"/>
    </source>
</evidence>
<keyword evidence="5 6" id="KW-0067">ATP-binding</keyword>
<dbReference type="PROSITE" id="PS00107">
    <property type="entry name" value="PROTEIN_KINASE_ATP"/>
    <property type="match status" value="1"/>
</dbReference>